<feature type="domain" description="N-acetyltransferase" evidence="1">
    <location>
        <begin position="8"/>
        <end position="172"/>
    </location>
</feature>
<name>A0A8J8SFJ9_9FIRM</name>
<dbReference type="PANTHER" id="PTHR43415:SF3">
    <property type="entry name" value="GNAT-FAMILY ACETYLTRANSFERASE"/>
    <property type="match status" value="1"/>
</dbReference>
<evidence type="ECO:0000313" key="3">
    <source>
        <dbReference type="Proteomes" id="UP000683246"/>
    </source>
</evidence>
<dbReference type="Gene3D" id="3.40.630.30">
    <property type="match status" value="1"/>
</dbReference>
<dbReference type="AlphaFoldDB" id="A0A8J8SFJ9"/>
<dbReference type="PROSITE" id="PS51186">
    <property type="entry name" value="GNAT"/>
    <property type="match status" value="1"/>
</dbReference>
<accession>A0A8J8SFJ9</accession>
<keyword evidence="3" id="KW-1185">Reference proteome</keyword>
<dbReference type="RefSeq" id="WP_212697141.1">
    <property type="nucleotide sequence ID" value="NZ_CP058649.1"/>
</dbReference>
<sequence>MRLKSERILLRKMEEKDIEYYNKWSNDFDVVENTYLNLDAMSIDDTKQFFHRISTSTNAKTFIIESITDSTPIGITSLISIDSYNRNAEFIIDIGDKSFWGKGIGREATTMILDYAFKELNLHRIYLRVFTFNERAINLYRTIGFIEEGVAREALFRFGKWHGIVSMSILQEEYLRKVLSKA</sequence>
<protein>
    <submittedName>
        <fullName evidence="2">GNAT family N-acetyltransferase</fullName>
    </submittedName>
</protein>
<dbReference type="KEGG" id="vpy:HZI73_04900"/>
<dbReference type="Proteomes" id="UP000683246">
    <property type="component" value="Chromosome"/>
</dbReference>
<gene>
    <name evidence="2" type="ORF">HZI73_04900</name>
</gene>
<evidence type="ECO:0000313" key="2">
    <source>
        <dbReference type="EMBL" id="QUI21671.1"/>
    </source>
</evidence>
<dbReference type="PANTHER" id="PTHR43415">
    <property type="entry name" value="SPERMIDINE N(1)-ACETYLTRANSFERASE"/>
    <property type="match status" value="1"/>
</dbReference>
<dbReference type="InterPro" id="IPR000182">
    <property type="entry name" value="GNAT_dom"/>
</dbReference>
<organism evidence="2 3">
    <name type="scientific">Vallitalea pronyensis</name>
    <dbReference type="NCBI Taxonomy" id="1348613"/>
    <lineage>
        <taxon>Bacteria</taxon>
        <taxon>Bacillati</taxon>
        <taxon>Bacillota</taxon>
        <taxon>Clostridia</taxon>
        <taxon>Lachnospirales</taxon>
        <taxon>Vallitaleaceae</taxon>
        <taxon>Vallitalea</taxon>
    </lineage>
</organism>
<dbReference type="GO" id="GO:0016747">
    <property type="term" value="F:acyltransferase activity, transferring groups other than amino-acyl groups"/>
    <property type="evidence" value="ECO:0007669"/>
    <property type="project" value="InterPro"/>
</dbReference>
<dbReference type="SUPFAM" id="SSF55729">
    <property type="entry name" value="Acyl-CoA N-acyltransferases (Nat)"/>
    <property type="match status" value="1"/>
</dbReference>
<evidence type="ECO:0000259" key="1">
    <source>
        <dbReference type="PROSITE" id="PS51186"/>
    </source>
</evidence>
<dbReference type="CDD" id="cd04301">
    <property type="entry name" value="NAT_SF"/>
    <property type="match status" value="1"/>
</dbReference>
<dbReference type="EMBL" id="CP058649">
    <property type="protein sequence ID" value="QUI21671.1"/>
    <property type="molecule type" value="Genomic_DNA"/>
</dbReference>
<dbReference type="Pfam" id="PF13302">
    <property type="entry name" value="Acetyltransf_3"/>
    <property type="match status" value="1"/>
</dbReference>
<proteinExistence type="predicted"/>
<reference evidence="2" key="1">
    <citation type="submission" date="2020-07" db="EMBL/GenBank/DDBJ databases">
        <title>Vallitalea pronyensis genome.</title>
        <authorList>
            <person name="Postec A."/>
        </authorList>
    </citation>
    <scope>NUCLEOTIDE SEQUENCE</scope>
    <source>
        <strain evidence="2">FatNI3</strain>
    </source>
</reference>
<dbReference type="InterPro" id="IPR016181">
    <property type="entry name" value="Acyl_CoA_acyltransferase"/>
</dbReference>